<dbReference type="GO" id="GO:0051213">
    <property type="term" value="F:dioxygenase activity"/>
    <property type="evidence" value="ECO:0007669"/>
    <property type="project" value="UniProtKB-KW"/>
</dbReference>
<protein>
    <submittedName>
        <fullName evidence="1">Phytanoyl-dioxygenase family protein</fullName>
    </submittedName>
</protein>
<accession>W9C2K6</accession>
<dbReference type="Proteomes" id="UP000019487">
    <property type="component" value="Unassembled WGS sequence"/>
</dbReference>
<dbReference type="SUPFAM" id="SSF51197">
    <property type="entry name" value="Clavaminate synthase-like"/>
    <property type="match status" value="1"/>
</dbReference>
<evidence type="ECO:0000313" key="1">
    <source>
        <dbReference type="EMBL" id="ESZ89923.1"/>
    </source>
</evidence>
<evidence type="ECO:0000313" key="2">
    <source>
        <dbReference type="Proteomes" id="UP000019487"/>
    </source>
</evidence>
<keyword evidence="2" id="KW-1185">Reference proteome</keyword>
<keyword evidence="1" id="KW-0223">Dioxygenase</keyword>
<reference evidence="1 2" key="1">
    <citation type="journal article" date="2014" name="Genome Announc.">
        <title>Draft genome sequence of Sclerotinia borealis, a psychrophilic plant pathogenic fungus.</title>
        <authorList>
            <person name="Mardanov A.V."/>
            <person name="Beletsky A.V."/>
            <person name="Kadnikov V.V."/>
            <person name="Ignatov A.N."/>
            <person name="Ravin N.V."/>
        </authorList>
    </citation>
    <scope>NUCLEOTIDE SEQUENCE [LARGE SCALE GENOMIC DNA]</scope>
    <source>
        <strain evidence="2">F-4157</strain>
    </source>
</reference>
<gene>
    <name evidence="1" type="ORF">SBOR_9685</name>
</gene>
<name>W9C2K6_SCLBF</name>
<comment type="caution">
    <text evidence="1">The sequence shown here is derived from an EMBL/GenBank/DDBJ whole genome shotgun (WGS) entry which is preliminary data.</text>
</comment>
<dbReference type="Gene3D" id="2.60.120.620">
    <property type="entry name" value="q2cbj1_9rhob like domain"/>
    <property type="match status" value="1"/>
</dbReference>
<dbReference type="AlphaFoldDB" id="W9C2K6"/>
<keyword evidence="1" id="KW-0560">Oxidoreductase</keyword>
<organism evidence="1 2">
    <name type="scientific">Sclerotinia borealis (strain F-4128)</name>
    <dbReference type="NCBI Taxonomy" id="1432307"/>
    <lineage>
        <taxon>Eukaryota</taxon>
        <taxon>Fungi</taxon>
        <taxon>Dikarya</taxon>
        <taxon>Ascomycota</taxon>
        <taxon>Pezizomycotina</taxon>
        <taxon>Leotiomycetes</taxon>
        <taxon>Helotiales</taxon>
        <taxon>Sclerotiniaceae</taxon>
        <taxon>Sclerotinia</taxon>
    </lineage>
</organism>
<sequence>MSLSTSFMEFWLGSHAHTSGADQIPATSESKLSNAKPVVGDPTCDVKNNVIDERRRVRSPTQPVCEKGDVMLSYLRTWHAGMPNEGDDYRIMIALGYQAQWYPNHTLRSKLPLSQGNFFMKYGGQLVEVRAELLSDDSDFGKLNHLFIFRPTEGIKAP</sequence>
<dbReference type="EMBL" id="AYSA01000734">
    <property type="protein sequence ID" value="ESZ89923.1"/>
    <property type="molecule type" value="Genomic_DNA"/>
</dbReference>
<dbReference type="HOGENOM" id="CLU_1670417_0_0_1"/>
<dbReference type="OrthoDB" id="407832at2759"/>
<proteinExistence type="predicted"/>